<keyword evidence="2" id="KW-1185">Reference proteome</keyword>
<evidence type="ECO:0000313" key="2">
    <source>
        <dbReference type="Proteomes" id="UP001060085"/>
    </source>
</evidence>
<dbReference type="Proteomes" id="UP001060085">
    <property type="component" value="Linkage Group LG02"/>
</dbReference>
<organism evidence="1 2">
    <name type="scientific">Catharanthus roseus</name>
    <name type="common">Madagascar periwinkle</name>
    <name type="synonym">Vinca rosea</name>
    <dbReference type="NCBI Taxonomy" id="4058"/>
    <lineage>
        <taxon>Eukaryota</taxon>
        <taxon>Viridiplantae</taxon>
        <taxon>Streptophyta</taxon>
        <taxon>Embryophyta</taxon>
        <taxon>Tracheophyta</taxon>
        <taxon>Spermatophyta</taxon>
        <taxon>Magnoliopsida</taxon>
        <taxon>eudicotyledons</taxon>
        <taxon>Gunneridae</taxon>
        <taxon>Pentapetalae</taxon>
        <taxon>asterids</taxon>
        <taxon>lamiids</taxon>
        <taxon>Gentianales</taxon>
        <taxon>Apocynaceae</taxon>
        <taxon>Rauvolfioideae</taxon>
        <taxon>Vinceae</taxon>
        <taxon>Catharanthinae</taxon>
        <taxon>Catharanthus</taxon>
    </lineage>
</organism>
<sequence>MENQIELSARMIVEKLPSNAPSNTITLWDVEEQVMTFPMFMDDEDETAQEQEESTFPNKGEAQQEIMEMRHDDLPLITTVMEKSKKVECLPENKNEYEEDELEKENESRVEKSWKQPKENDEKRRHLMKFKGNFEKAKRHQSLCYEKSLSFFLFL</sequence>
<proteinExistence type="predicted"/>
<dbReference type="EMBL" id="CM044702">
    <property type="protein sequence ID" value="KAI5676994.1"/>
    <property type="molecule type" value="Genomic_DNA"/>
</dbReference>
<accession>A0ACC0BWN9</accession>
<reference evidence="2" key="1">
    <citation type="journal article" date="2023" name="Nat. Plants">
        <title>Single-cell RNA sequencing provides a high-resolution roadmap for understanding the multicellular compartmentation of specialized metabolism.</title>
        <authorList>
            <person name="Sun S."/>
            <person name="Shen X."/>
            <person name="Li Y."/>
            <person name="Li Y."/>
            <person name="Wang S."/>
            <person name="Li R."/>
            <person name="Zhang H."/>
            <person name="Shen G."/>
            <person name="Guo B."/>
            <person name="Wei J."/>
            <person name="Xu J."/>
            <person name="St-Pierre B."/>
            <person name="Chen S."/>
            <person name="Sun C."/>
        </authorList>
    </citation>
    <scope>NUCLEOTIDE SEQUENCE [LARGE SCALE GENOMIC DNA]</scope>
</reference>
<name>A0ACC0BWN9_CATRO</name>
<gene>
    <name evidence="1" type="ORF">M9H77_07944</name>
</gene>
<comment type="caution">
    <text evidence="1">The sequence shown here is derived from an EMBL/GenBank/DDBJ whole genome shotgun (WGS) entry which is preliminary data.</text>
</comment>
<protein>
    <submittedName>
        <fullName evidence="1">Uncharacterized protein</fullName>
    </submittedName>
</protein>
<evidence type="ECO:0000313" key="1">
    <source>
        <dbReference type="EMBL" id="KAI5676994.1"/>
    </source>
</evidence>